<sequence length="109" mass="12448">MVVRLRLARFGRYKFPFYRIYAADHRAPRDGKHLEILGHYDPIPQKDGNKHVGLHIERIKYWLSVGAQPSKPVARILSKAGILPTLPERQHANQGVSKKTLKDLEAEDG</sequence>
<organism evidence="6">
    <name type="scientific">Chloropicon roscoffensis</name>
    <dbReference type="NCBI Taxonomy" id="1461544"/>
    <lineage>
        <taxon>Eukaryota</taxon>
        <taxon>Viridiplantae</taxon>
        <taxon>Chlorophyta</taxon>
        <taxon>Chloropicophyceae</taxon>
        <taxon>Chloropicales</taxon>
        <taxon>Chloropicaceae</taxon>
        <taxon>Chloropicon</taxon>
    </lineage>
</organism>
<dbReference type="PROSITE" id="PS00732">
    <property type="entry name" value="RIBOSOMAL_S16"/>
    <property type="match status" value="1"/>
</dbReference>
<dbReference type="PANTHER" id="PTHR12919">
    <property type="entry name" value="30S RIBOSOMAL PROTEIN S16"/>
    <property type="match status" value="1"/>
</dbReference>
<dbReference type="GO" id="GO:0032543">
    <property type="term" value="P:mitochondrial translation"/>
    <property type="evidence" value="ECO:0007669"/>
    <property type="project" value="TreeGrafter"/>
</dbReference>
<evidence type="ECO:0000256" key="1">
    <source>
        <dbReference type="ARBA" id="ARBA00006668"/>
    </source>
</evidence>
<evidence type="ECO:0000256" key="4">
    <source>
        <dbReference type="ARBA" id="ARBA00035371"/>
    </source>
</evidence>
<dbReference type="GO" id="GO:0003735">
    <property type="term" value="F:structural constituent of ribosome"/>
    <property type="evidence" value="ECO:0007669"/>
    <property type="project" value="InterPro"/>
</dbReference>
<reference evidence="6" key="1">
    <citation type="submission" date="2021-01" db="EMBL/GenBank/DDBJ databases">
        <authorList>
            <person name="Corre E."/>
            <person name="Pelletier E."/>
            <person name="Niang G."/>
            <person name="Scheremetjew M."/>
            <person name="Finn R."/>
            <person name="Kale V."/>
            <person name="Holt S."/>
            <person name="Cochrane G."/>
            <person name="Meng A."/>
            <person name="Brown T."/>
            <person name="Cohen L."/>
        </authorList>
    </citation>
    <scope>NUCLEOTIDE SEQUENCE</scope>
    <source>
        <strain evidence="6">RCC1871</strain>
    </source>
</reference>
<dbReference type="PANTHER" id="PTHR12919:SF20">
    <property type="entry name" value="SMALL RIBOSOMAL SUBUNIT PROTEIN BS16M"/>
    <property type="match status" value="1"/>
</dbReference>
<dbReference type="InterPro" id="IPR020592">
    <property type="entry name" value="Ribosomal_bS16_CS"/>
</dbReference>
<dbReference type="EMBL" id="HBHZ01010188">
    <property type="protein sequence ID" value="CAE0194743.1"/>
    <property type="molecule type" value="Transcribed_RNA"/>
</dbReference>
<evidence type="ECO:0000256" key="5">
    <source>
        <dbReference type="SAM" id="MobiDB-lite"/>
    </source>
</evidence>
<feature type="compositionally biased region" description="Basic and acidic residues" evidence="5">
    <location>
        <begin position="100"/>
        <end position="109"/>
    </location>
</feature>
<dbReference type="EMBL" id="CP151511">
    <property type="protein sequence ID" value="WZN64997.1"/>
    <property type="molecule type" value="Genomic_DNA"/>
</dbReference>
<dbReference type="SUPFAM" id="SSF54565">
    <property type="entry name" value="Ribosomal protein S16"/>
    <property type="match status" value="1"/>
</dbReference>
<keyword evidence="8" id="KW-1185">Reference proteome</keyword>
<keyword evidence="3" id="KW-0687">Ribonucleoprotein</keyword>
<accession>A0A7S3CF98</accession>
<evidence type="ECO:0000313" key="6">
    <source>
        <dbReference type="EMBL" id="CAE0194743.1"/>
    </source>
</evidence>
<feature type="region of interest" description="Disordered" evidence="5">
    <location>
        <begin position="88"/>
        <end position="109"/>
    </location>
</feature>
<evidence type="ECO:0000313" key="7">
    <source>
        <dbReference type="EMBL" id="WZN64997.1"/>
    </source>
</evidence>
<dbReference type="Pfam" id="PF00886">
    <property type="entry name" value="Ribosomal_S16"/>
    <property type="match status" value="1"/>
</dbReference>
<dbReference type="NCBIfam" id="TIGR00002">
    <property type="entry name" value="S16"/>
    <property type="match status" value="1"/>
</dbReference>
<dbReference type="InterPro" id="IPR000307">
    <property type="entry name" value="Ribosomal_bS16"/>
</dbReference>
<evidence type="ECO:0000256" key="2">
    <source>
        <dbReference type="ARBA" id="ARBA00022980"/>
    </source>
</evidence>
<dbReference type="Proteomes" id="UP001472866">
    <property type="component" value="Chromosome 11"/>
</dbReference>
<dbReference type="AlphaFoldDB" id="A0A7S3CF98"/>
<dbReference type="GO" id="GO:0005739">
    <property type="term" value="C:mitochondrion"/>
    <property type="evidence" value="ECO:0007669"/>
    <property type="project" value="GOC"/>
</dbReference>
<evidence type="ECO:0000256" key="3">
    <source>
        <dbReference type="ARBA" id="ARBA00023274"/>
    </source>
</evidence>
<evidence type="ECO:0000313" key="8">
    <source>
        <dbReference type="Proteomes" id="UP001472866"/>
    </source>
</evidence>
<reference evidence="7 8" key="2">
    <citation type="submission" date="2024-03" db="EMBL/GenBank/DDBJ databases">
        <title>Complete genome sequence of the green alga Chloropicon roscoffensis RCC1871.</title>
        <authorList>
            <person name="Lemieux C."/>
            <person name="Pombert J.-F."/>
            <person name="Otis C."/>
            <person name="Turmel M."/>
        </authorList>
    </citation>
    <scope>NUCLEOTIDE SEQUENCE [LARGE SCALE GENOMIC DNA]</scope>
    <source>
        <strain evidence="7 8">RCC1871</strain>
    </source>
</reference>
<keyword evidence="2 7" id="KW-0689">Ribosomal protein</keyword>
<name>A0A7S3CF98_9CHLO</name>
<dbReference type="GO" id="GO:0015935">
    <property type="term" value="C:small ribosomal subunit"/>
    <property type="evidence" value="ECO:0007669"/>
    <property type="project" value="TreeGrafter"/>
</dbReference>
<proteinExistence type="inferred from homology"/>
<dbReference type="HAMAP" id="MF_00385">
    <property type="entry name" value="Ribosomal_bS16"/>
    <property type="match status" value="1"/>
</dbReference>
<gene>
    <name evidence="6" type="ORF">CROS1456_LOCUS7834</name>
    <name evidence="7" type="ORF">HKI87_11g65540</name>
</gene>
<protein>
    <recommendedName>
        <fullName evidence="4">30S ribosomal protein S16, chloroplastic</fullName>
    </recommendedName>
</protein>
<dbReference type="InterPro" id="IPR023803">
    <property type="entry name" value="Ribosomal_bS16_dom_sf"/>
</dbReference>
<comment type="similarity">
    <text evidence="1">Belongs to the bacterial ribosomal protein bS16 family.</text>
</comment>
<dbReference type="Gene3D" id="3.30.1320.10">
    <property type="match status" value="1"/>
</dbReference>